<keyword evidence="3" id="KW-1185">Reference proteome</keyword>
<accession>D8Q939</accession>
<dbReference type="Pfam" id="PF09729">
    <property type="entry name" value="Gti1_Pac2"/>
    <property type="match status" value="1"/>
</dbReference>
<sequence length="273" mass="31630">MRDARDAHIILEAVRRKILPLITRRLGTPEREMLTSGNVFVWQEDDHDGGLLRWTDGRRWSQSRMRGDYLFYEEKAETTQEERENKAARRARRVAEPDTPLPPVTRRRDRPTKPNGLTKQTYSAVVQLPGMHKPRKWHLVSYTRGDDYRHLPVVDNYPYLRDIRVPQNVFTSTKLCNRSDRASSSFSDTEDTSSVPESPVSLQMRRPALPNSEPSYGPPRDGKHSSAQYYHGERTRSGPILLPPLTNPLNTDARYAPLTREDRRALDRFRLGL</sequence>
<dbReference type="OMA" id="EPPWASS"/>
<reference evidence="2 3" key="1">
    <citation type="journal article" date="2010" name="Nat. Biotechnol.">
        <title>Genome sequence of the model mushroom Schizophyllum commune.</title>
        <authorList>
            <person name="Ohm R.A."/>
            <person name="de Jong J.F."/>
            <person name="Lugones L.G."/>
            <person name="Aerts A."/>
            <person name="Kothe E."/>
            <person name="Stajich J.E."/>
            <person name="de Vries R.P."/>
            <person name="Record E."/>
            <person name="Levasseur A."/>
            <person name="Baker S.E."/>
            <person name="Bartholomew K.A."/>
            <person name="Coutinho P.M."/>
            <person name="Erdmann S."/>
            <person name="Fowler T.J."/>
            <person name="Gathman A.C."/>
            <person name="Lombard V."/>
            <person name="Henrissat B."/>
            <person name="Knabe N."/>
            <person name="Kuees U."/>
            <person name="Lilly W.W."/>
            <person name="Lindquist E."/>
            <person name="Lucas S."/>
            <person name="Magnuson J.K."/>
            <person name="Piumi F."/>
            <person name="Raudaskoski M."/>
            <person name="Salamov A."/>
            <person name="Schmutz J."/>
            <person name="Schwarze F.W.M.R."/>
            <person name="vanKuyk P.A."/>
            <person name="Horton J.S."/>
            <person name="Grigoriev I.V."/>
            <person name="Woesten H.A.B."/>
        </authorList>
    </citation>
    <scope>NUCLEOTIDE SEQUENCE [LARGE SCALE GENOMIC DNA]</scope>
    <source>
        <strain evidence="3">H4-8 / FGSC 9210</strain>
    </source>
</reference>
<dbReference type="Proteomes" id="UP000007431">
    <property type="component" value="Unassembled WGS sequence"/>
</dbReference>
<proteinExistence type="predicted"/>
<evidence type="ECO:0008006" key="4">
    <source>
        <dbReference type="Google" id="ProtNLM"/>
    </source>
</evidence>
<evidence type="ECO:0000256" key="1">
    <source>
        <dbReference type="SAM" id="MobiDB-lite"/>
    </source>
</evidence>
<feature type="compositionally biased region" description="Basic and acidic residues" evidence="1">
    <location>
        <begin position="77"/>
        <end position="87"/>
    </location>
</feature>
<dbReference type="GO" id="GO:0003677">
    <property type="term" value="F:DNA binding"/>
    <property type="evidence" value="ECO:0007669"/>
    <property type="project" value="TreeGrafter"/>
</dbReference>
<dbReference type="InParanoid" id="D8Q939"/>
<dbReference type="OrthoDB" id="5572844at2759"/>
<dbReference type="HOGENOM" id="CLU_028895_2_1_1"/>
<dbReference type="eggNOG" id="KOG4476">
    <property type="taxonomic scope" value="Eukaryota"/>
</dbReference>
<dbReference type="KEGG" id="scm:SCHCO_02632226"/>
<dbReference type="AlphaFoldDB" id="D8Q939"/>
<dbReference type="PANTHER" id="PTHR28027">
    <property type="entry name" value="TRANSCRIPTIONAL REGULATOR MIT1"/>
    <property type="match status" value="1"/>
</dbReference>
<organism evidence="3">
    <name type="scientific">Schizophyllum commune (strain H4-8 / FGSC 9210)</name>
    <name type="common">Split gill fungus</name>
    <dbReference type="NCBI Taxonomy" id="578458"/>
    <lineage>
        <taxon>Eukaryota</taxon>
        <taxon>Fungi</taxon>
        <taxon>Dikarya</taxon>
        <taxon>Basidiomycota</taxon>
        <taxon>Agaricomycotina</taxon>
        <taxon>Agaricomycetes</taxon>
        <taxon>Agaricomycetidae</taxon>
        <taxon>Agaricales</taxon>
        <taxon>Schizophyllaceae</taxon>
        <taxon>Schizophyllum</taxon>
    </lineage>
</organism>
<evidence type="ECO:0000313" key="2">
    <source>
        <dbReference type="EMBL" id="EFI95585.1"/>
    </source>
</evidence>
<dbReference type="PANTHER" id="PTHR28027:SF1">
    <property type="entry name" value="CAMP INDEPENDENT REGULATORY PROTEIN (AFU_ORTHOLOGUE AFUA_3G09640)"/>
    <property type="match status" value="1"/>
</dbReference>
<dbReference type="VEuPathDB" id="FungiDB:SCHCODRAFT_02632226"/>
<feature type="region of interest" description="Disordered" evidence="1">
    <location>
        <begin position="176"/>
        <end position="227"/>
    </location>
</feature>
<protein>
    <recommendedName>
        <fullName evidence="4">cAMP-independent regulatory protein pac2</fullName>
    </recommendedName>
</protein>
<evidence type="ECO:0000313" key="3">
    <source>
        <dbReference type="Proteomes" id="UP000007431"/>
    </source>
</evidence>
<dbReference type="EMBL" id="GL377308">
    <property type="protein sequence ID" value="EFI95585.1"/>
    <property type="molecule type" value="Genomic_DNA"/>
</dbReference>
<feature type="region of interest" description="Disordered" evidence="1">
    <location>
        <begin position="77"/>
        <end position="120"/>
    </location>
</feature>
<name>D8Q939_SCHCM</name>
<dbReference type="InterPro" id="IPR018608">
    <property type="entry name" value="Gti1/Pac2"/>
</dbReference>
<dbReference type="GeneID" id="9588054"/>
<gene>
    <name evidence="2" type="ORF">SCHCODRAFT_235910</name>
</gene>